<reference evidence="6 8" key="2">
    <citation type="submission" date="2020-02" db="EMBL/GenBank/DDBJ databases">
        <title>Tigecycline-resistant Acinetobacter species from pigs and migratory birds.</title>
        <authorList>
            <person name="Chen C."/>
            <person name="Sun J."/>
            <person name="Liao X.-P."/>
            <person name="Liu Y.-H."/>
        </authorList>
    </citation>
    <scope>NUCLEOTIDE SEQUENCE [LARGE SCALE GENOMIC DNA]</scope>
    <source>
        <strain evidence="6 8">C15_T</strain>
    </source>
</reference>
<sequence length="361" mass="41459">MTTYPSDIQIPNGYVHLWQSYLQAQGVQPQQLELSDSLQQYVQHVLSLPIDGQSSCQAFITLLEQTRQQLNTAYLVFELARFIRPEHFGVLGYMASRSNSVAEALQYIAQFSRLVIDANEAVPMQIQQQDDLLIVSWPNPQDQSTLIHEITFACMLQLARQMFAAEHFPLRRVHFAHAPQTALYQYQKFYGCEVLFDQPDYQLVLSIDSLQLQPQQPDPTLIGILKKQAEEAMAAKPLLEGLDQKLRHLIADYLRLQQQAPKLDELAVELCMSSRTLQRQLSELGTSFKQLLDMERIKRCELLLPQKLSLTEIASQLGYSDQSALARAYKAHCGQTLTERRRVLRQQQTTNKKRLNSRLEN</sequence>
<evidence type="ECO:0000256" key="2">
    <source>
        <dbReference type="ARBA" id="ARBA00023125"/>
    </source>
</evidence>
<dbReference type="GO" id="GO:0005829">
    <property type="term" value="C:cytosol"/>
    <property type="evidence" value="ECO:0007669"/>
    <property type="project" value="TreeGrafter"/>
</dbReference>
<dbReference type="RefSeq" id="WP_160241008.1">
    <property type="nucleotide sequence ID" value="NZ_CP044455.1"/>
</dbReference>
<evidence type="ECO:0000313" key="6">
    <source>
        <dbReference type="EMBL" id="QOW43416.1"/>
    </source>
</evidence>
<name>A0A6C0YPA7_9GAMM</name>
<dbReference type="PANTHER" id="PTHR47894:SF1">
    <property type="entry name" value="HTH-TYPE TRANSCRIPTIONAL REGULATOR VQSM"/>
    <property type="match status" value="1"/>
</dbReference>
<dbReference type="SMART" id="SM00342">
    <property type="entry name" value="HTH_ARAC"/>
    <property type="match status" value="1"/>
</dbReference>
<dbReference type="Pfam" id="PF12625">
    <property type="entry name" value="Arabinose_bd"/>
    <property type="match status" value="1"/>
</dbReference>
<organism evidence="5 7">
    <name type="scientific">Acinetobacter indicus</name>
    <dbReference type="NCBI Taxonomy" id="756892"/>
    <lineage>
        <taxon>Bacteria</taxon>
        <taxon>Pseudomonadati</taxon>
        <taxon>Pseudomonadota</taxon>
        <taxon>Gammaproteobacteria</taxon>
        <taxon>Moraxellales</taxon>
        <taxon>Moraxellaceae</taxon>
        <taxon>Acinetobacter</taxon>
    </lineage>
</organism>
<evidence type="ECO:0000256" key="1">
    <source>
        <dbReference type="ARBA" id="ARBA00023015"/>
    </source>
</evidence>
<dbReference type="PANTHER" id="PTHR47894">
    <property type="entry name" value="HTH-TYPE TRANSCRIPTIONAL REGULATOR GADX"/>
    <property type="match status" value="1"/>
</dbReference>
<keyword evidence="3" id="KW-0804">Transcription</keyword>
<reference evidence="5 7" key="1">
    <citation type="submission" date="2019-09" db="EMBL/GenBank/DDBJ databases">
        <title>Non-baumannii Acinetobacter spp. carrying blaNDM-1 isolated in China.</title>
        <authorList>
            <person name="Cui C."/>
            <person name="Chen C."/>
            <person name="Sun J."/>
            <person name="Liu Y."/>
        </authorList>
    </citation>
    <scope>NUCLEOTIDE SEQUENCE [LARGE SCALE GENOMIC DNA]</scope>
    <source>
        <strain evidence="5 7">B18</strain>
    </source>
</reference>
<dbReference type="Proteomes" id="UP000503440">
    <property type="component" value="Chromosome"/>
</dbReference>
<dbReference type="Proteomes" id="UP000593812">
    <property type="component" value="Chromosome"/>
</dbReference>
<dbReference type="EMBL" id="CP048654">
    <property type="protein sequence ID" value="QOW43416.1"/>
    <property type="molecule type" value="Genomic_DNA"/>
</dbReference>
<evidence type="ECO:0000313" key="8">
    <source>
        <dbReference type="Proteomes" id="UP000593812"/>
    </source>
</evidence>
<dbReference type="PROSITE" id="PS01124">
    <property type="entry name" value="HTH_ARAC_FAMILY_2"/>
    <property type="match status" value="1"/>
</dbReference>
<gene>
    <name evidence="5" type="ORF">FSC09_02610</name>
    <name evidence="6" type="ORF">G0027_11520</name>
</gene>
<dbReference type="GeneID" id="69466739"/>
<evidence type="ECO:0000313" key="7">
    <source>
        <dbReference type="Proteomes" id="UP000503440"/>
    </source>
</evidence>
<keyword evidence="2" id="KW-0238">DNA-binding</keyword>
<evidence type="ECO:0000256" key="3">
    <source>
        <dbReference type="ARBA" id="ARBA00023163"/>
    </source>
</evidence>
<dbReference type="EMBL" id="CP044455">
    <property type="protein sequence ID" value="QIC69386.1"/>
    <property type="molecule type" value="Genomic_DNA"/>
</dbReference>
<dbReference type="AlphaFoldDB" id="A0A6C0YPA7"/>
<dbReference type="Gene3D" id="1.10.10.60">
    <property type="entry name" value="Homeodomain-like"/>
    <property type="match status" value="1"/>
</dbReference>
<dbReference type="Pfam" id="PF12833">
    <property type="entry name" value="HTH_18"/>
    <property type="match status" value="1"/>
</dbReference>
<feature type="domain" description="HTH araC/xylS-type" evidence="4">
    <location>
        <begin position="244"/>
        <end position="343"/>
    </location>
</feature>
<dbReference type="InterPro" id="IPR018060">
    <property type="entry name" value="HTH_AraC"/>
</dbReference>
<dbReference type="GO" id="GO:0000976">
    <property type="term" value="F:transcription cis-regulatory region binding"/>
    <property type="evidence" value="ECO:0007669"/>
    <property type="project" value="TreeGrafter"/>
</dbReference>
<proteinExistence type="predicted"/>
<dbReference type="GO" id="GO:0003700">
    <property type="term" value="F:DNA-binding transcription factor activity"/>
    <property type="evidence" value="ECO:0007669"/>
    <property type="project" value="InterPro"/>
</dbReference>
<dbReference type="InterPro" id="IPR032687">
    <property type="entry name" value="AraC-type_N"/>
</dbReference>
<evidence type="ECO:0000259" key="4">
    <source>
        <dbReference type="PROSITE" id="PS01124"/>
    </source>
</evidence>
<evidence type="ECO:0000313" key="5">
    <source>
        <dbReference type="EMBL" id="QIC69386.1"/>
    </source>
</evidence>
<dbReference type="SUPFAM" id="SSF46689">
    <property type="entry name" value="Homeodomain-like"/>
    <property type="match status" value="1"/>
</dbReference>
<protein>
    <submittedName>
        <fullName evidence="5">AraC family transcriptional regulator</fullName>
    </submittedName>
</protein>
<dbReference type="InterPro" id="IPR009057">
    <property type="entry name" value="Homeodomain-like_sf"/>
</dbReference>
<keyword evidence="1" id="KW-0805">Transcription regulation</keyword>
<accession>A0A6C0YPA7</accession>